<evidence type="ECO:0000313" key="2">
    <source>
        <dbReference type="EMBL" id="SFV40564.1"/>
    </source>
</evidence>
<dbReference type="NCBIfam" id="NF047353">
    <property type="entry name" value="tube_lmo2291"/>
    <property type="match status" value="1"/>
</dbReference>
<protein>
    <submittedName>
        <fullName evidence="2">Phage major tail shaft protein</fullName>
    </submittedName>
</protein>
<dbReference type="EMBL" id="LT630287">
    <property type="protein sequence ID" value="SFV40564.1"/>
    <property type="molecule type" value="Genomic_DNA"/>
</dbReference>
<sequence>MAEEMPTSTGEFTLNYENKYEIDVLSHKTLDDVEEAKFVPIAGGVNDATPSYNETSSNDEYYDGEGWQTTDVTAKRLQLQFKGHRKQGDEGQDYVVSKQYSIGSDLKTLFRWTATDGTVLTSVINMSAIVPSGGAPGAKQTFSFNADFDGKPDIKHPDDDSGK</sequence>
<name>A0A1K1KP12_9LACO</name>
<reference evidence="3" key="1">
    <citation type="submission" date="2016-11" db="EMBL/GenBank/DDBJ databases">
        <authorList>
            <person name="Papadimitriou K."/>
        </authorList>
    </citation>
    <scope>NUCLEOTIDE SEQUENCE [LARGE SCALE GENOMIC DNA]</scope>
    <source>
        <strain evidence="3">ACA-DC 1533</strain>
    </source>
</reference>
<gene>
    <name evidence="2" type="ORF">LAC1533_1144</name>
</gene>
<feature type="compositionally biased region" description="Basic and acidic residues" evidence="1">
    <location>
        <begin position="148"/>
        <end position="163"/>
    </location>
</feature>
<feature type="region of interest" description="Disordered" evidence="1">
    <location>
        <begin position="141"/>
        <end position="163"/>
    </location>
</feature>
<evidence type="ECO:0000256" key="1">
    <source>
        <dbReference type="SAM" id="MobiDB-lite"/>
    </source>
</evidence>
<proteinExistence type="predicted"/>
<dbReference type="Proteomes" id="UP000190935">
    <property type="component" value="Chromosome I"/>
</dbReference>
<dbReference type="AlphaFoldDB" id="A0A1K1KP12"/>
<accession>A0A1K1KP12</accession>
<dbReference type="KEGG" id="laca:LAC1533_1144"/>
<dbReference type="RefSeq" id="WP_079579097.1">
    <property type="nucleotide sequence ID" value="NZ_LT630287.1"/>
</dbReference>
<organism evidence="2 3">
    <name type="scientific">Ligilactobacillus acidipiscis</name>
    <dbReference type="NCBI Taxonomy" id="89059"/>
    <lineage>
        <taxon>Bacteria</taxon>
        <taxon>Bacillati</taxon>
        <taxon>Bacillota</taxon>
        <taxon>Bacilli</taxon>
        <taxon>Lactobacillales</taxon>
        <taxon>Lactobacillaceae</taxon>
        <taxon>Ligilactobacillus</taxon>
    </lineage>
</organism>
<evidence type="ECO:0000313" key="3">
    <source>
        <dbReference type="Proteomes" id="UP000190935"/>
    </source>
</evidence>
<dbReference type="GeneID" id="95349244"/>